<dbReference type="Proteomes" id="UP000566324">
    <property type="component" value="Unassembled WGS sequence"/>
</dbReference>
<feature type="signal peptide" evidence="13">
    <location>
        <begin position="1"/>
        <end position="27"/>
    </location>
</feature>
<sequence>MTNKVIIAGKVLLGIALSTSWAAIAQAQTVEPQSDAENARQASGDELGEIVVTARKREESLRDVPLSISALSGAALSEKQIVNQAELSFRVPNYQQTNGVNVASFMRGVGSGSNPSFEQAVGTFVDGIYAGRGAQQTYPYFDLERAEVLRGPQVTLYGNSAIAGAVNAISRKPGDELSADVKASYEFKNRQVKLEGGVTVPVSDDLSVRVAGFFDKLEKGWMLTYRPTQIPGWTRRDPQWENWGGRISTHYEIRSDLTLDLKYEIFRIAQNGNTLQAVSNAGTPTVTEFKFDRERSFGNALPLPNYSYDPMRMKSQTVQGTISKETDLGTLSATSAYVWYKWFLNTEADMSPVPILNFSHSEDFDMFSQEIRLTSDGTGRFDYVTGLFFQKEDLFLEGEFEGNFAAIGAPVPPFARIIRLNQKTQSLAAFFDGNYKLTDRLILNLGGRYLYSEKTASQYSRAHNILDNAPRPDLEVPLAALGNRSVFGLFFGQPHEFKGLSLSENHFMPLVGLKYQYTDDHMAYIKVVKGAKAGGFDWAVNHLNRDTVDFKPEKATSYEAGVKGVFRSIGFSYGLNVYRMEVKDLQVSAFDGSLGYIVGNAAEARSEGFEADFSWNFLDGLRLNGAVGYTDAKYVSFPGAACYVELRLTAPAPCRRDLSGGRLPFTAKWSWSLGGQYVADLGDFELKTNVDYSHRGRTNIAAITDPGQWERPVGLLDARITLSPAAGSWQIALIGKNLTNELYSTYGTEAPSNPLVRLRNTERPRQIAVEVGFKY</sequence>
<keyword evidence="3 11" id="KW-1134">Transmembrane beta strand</keyword>
<reference evidence="16 17" key="1">
    <citation type="submission" date="2020-08" db="EMBL/GenBank/DDBJ databases">
        <title>Genomic Encyclopedia of Type Strains, Phase IV (KMG-IV): sequencing the most valuable type-strain genomes for metagenomic binning, comparative biology and taxonomic classification.</title>
        <authorList>
            <person name="Goeker M."/>
        </authorList>
    </citation>
    <scope>NUCLEOTIDE SEQUENCE [LARGE SCALE GENOMIC DNA]</scope>
    <source>
        <strain evidence="16 17">DSM 17328</strain>
    </source>
</reference>
<dbReference type="PANTHER" id="PTHR32552:SF81">
    <property type="entry name" value="TONB-DEPENDENT OUTER MEMBRANE RECEPTOR"/>
    <property type="match status" value="1"/>
</dbReference>
<evidence type="ECO:0000259" key="14">
    <source>
        <dbReference type="Pfam" id="PF00593"/>
    </source>
</evidence>
<evidence type="ECO:0000256" key="6">
    <source>
        <dbReference type="ARBA" id="ARBA00023004"/>
    </source>
</evidence>
<keyword evidence="4" id="KW-0410">Iron transport</keyword>
<name>A0A7W7B4K0_9SPHN</name>
<dbReference type="RefSeq" id="WP_184071919.1">
    <property type="nucleotide sequence ID" value="NZ_JACHNZ010000067.1"/>
</dbReference>
<keyword evidence="7" id="KW-0406">Ion transport</keyword>
<evidence type="ECO:0000313" key="16">
    <source>
        <dbReference type="EMBL" id="MBB4633898.1"/>
    </source>
</evidence>
<evidence type="ECO:0000259" key="15">
    <source>
        <dbReference type="Pfam" id="PF07715"/>
    </source>
</evidence>
<evidence type="ECO:0000256" key="5">
    <source>
        <dbReference type="ARBA" id="ARBA00022692"/>
    </source>
</evidence>
<dbReference type="Gene3D" id="2.40.170.20">
    <property type="entry name" value="TonB-dependent receptor, beta-barrel domain"/>
    <property type="match status" value="1"/>
</dbReference>
<keyword evidence="9 11" id="KW-0472">Membrane</keyword>
<keyword evidence="17" id="KW-1185">Reference proteome</keyword>
<dbReference type="Pfam" id="PF07715">
    <property type="entry name" value="Plug"/>
    <property type="match status" value="1"/>
</dbReference>
<dbReference type="InterPro" id="IPR036942">
    <property type="entry name" value="Beta-barrel_TonB_sf"/>
</dbReference>
<keyword evidence="13" id="KW-0732">Signal</keyword>
<keyword evidence="6" id="KW-0408">Iron</keyword>
<comment type="caution">
    <text evidence="16">The sequence shown here is derived from an EMBL/GenBank/DDBJ whole genome shotgun (WGS) entry which is preliminary data.</text>
</comment>
<keyword evidence="8 12" id="KW-0798">TonB box</keyword>
<dbReference type="EMBL" id="JACHNZ010000067">
    <property type="protein sequence ID" value="MBB4633898.1"/>
    <property type="molecule type" value="Genomic_DNA"/>
</dbReference>
<organism evidence="16 17">
    <name type="scientific">Sphingosinicella soli</name>
    <dbReference type="NCBI Taxonomy" id="333708"/>
    <lineage>
        <taxon>Bacteria</taxon>
        <taxon>Pseudomonadati</taxon>
        <taxon>Pseudomonadota</taxon>
        <taxon>Alphaproteobacteria</taxon>
        <taxon>Sphingomonadales</taxon>
        <taxon>Sphingosinicellaceae</taxon>
        <taxon>Sphingosinicella</taxon>
    </lineage>
</organism>
<keyword evidence="2 11" id="KW-0813">Transport</keyword>
<gene>
    <name evidence="16" type="ORF">GGQ98_003556</name>
</gene>
<accession>A0A7W7B4K0</accession>
<evidence type="ECO:0000256" key="9">
    <source>
        <dbReference type="ARBA" id="ARBA00023136"/>
    </source>
</evidence>
<feature type="chain" id="PRO_5031546104" evidence="13">
    <location>
        <begin position="28"/>
        <end position="775"/>
    </location>
</feature>
<dbReference type="PANTHER" id="PTHR32552">
    <property type="entry name" value="FERRICHROME IRON RECEPTOR-RELATED"/>
    <property type="match status" value="1"/>
</dbReference>
<feature type="domain" description="TonB-dependent receptor-like beta-barrel" evidence="14">
    <location>
        <begin position="275"/>
        <end position="738"/>
    </location>
</feature>
<keyword evidence="5 11" id="KW-0812">Transmembrane</keyword>
<dbReference type="InterPro" id="IPR000531">
    <property type="entry name" value="Beta-barrel_TonB"/>
</dbReference>
<evidence type="ECO:0000256" key="11">
    <source>
        <dbReference type="PROSITE-ProRule" id="PRU01360"/>
    </source>
</evidence>
<keyword evidence="16" id="KW-0675">Receptor</keyword>
<feature type="domain" description="TonB-dependent receptor plug" evidence="15">
    <location>
        <begin position="61"/>
        <end position="165"/>
    </location>
</feature>
<evidence type="ECO:0000256" key="7">
    <source>
        <dbReference type="ARBA" id="ARBA00023065"/>
    </source>
</evidence>
<protein>
    <submittedName>
        <fullName evidence="16">Iron complex outermembrane receptor protein</fullName>
    </submittedName>
</protein>
<dbReference type="Pfam" id="PF00593">
    <property type="entry name" value="TonB_dep_Rec_b-barrel"/>
    <property type="match status" value="1"/>
</dbReference>
<evidence type="ECO:0000313" key="17">
    <source>
        <dbReference type="Proteomes" id="UP000566324"/>
    </source>
</evidence>
<dbReference type="AlphaFoldDB" id="A0A7W7B4K0"/>
<evidence type="ECO:0000256" key="2">
    <source>
        <dbReference type="ARBA" id="ARBA00022448"/>
    </source>
</evidence>
<evidence type="ECO:0000256" key="10">
    <source>
        <dbReference type="ARBA" id="ARBA00023237"/>
    </source>
</evidence>
<dbReference type="InterPro" id="IPR012910">
    <property type="entry name" value="Plug_dom"/>
</dbReference>
<dbReference type="SUPFAM" id="SSF56935">
    <property type="entry name" value="Porins"/>
    <property type="match status" value="1"/>
</dbReference>
<evidence type="ECO:0000256" key="4">
    <source>
        <dbReference type="ARBA" id="ARBA00022496"/>
    </source>
</evidence>
<evidence type="ECO:0000256" key="1">
    <source>
        <dbReference type="ARBA" id="ARBA00004571"/>
    </source>
</evidence>
<evidence type="ECO:0000256" key="3">
    <source>
        <dbReference type="ARBA" id="ARBA00022452"/>
    </source>
</evidence>
<dbReference type="PROSITE" id="PS52016">
    <property type="entry name" value="TONB_DEPENDENT_REC_3"/>
    <property type="match status" value="1"/>
</dbReference>
<comment type="subcellular location">
    <subcellularLocation>
        <location evidence="1 11">Cell outer membrane</location>
        <topology evidence="1 11">Multi-pass membrane protein</topology>
    </subcellularLocation>
</comment>
<dbReference type="GO" id="GO:0006826">
    <property type="term" value="P:iron ion transport"/>
    <property type="evidence" value="ECO:0007669"/>
    <property type="project" value="UniProtKB-KW"/>
</dbReference>
<evidence type="ECO:0000256" key="8">
    <source>
        <dbReference type="ARBA" id="ARBA00023077"/>
    </source>
</evidence>
<evidence type="ECO:0000256" key="12">
    <source>
        <dbReference type="RuleBase" id="RU003357"/>
    </source>
</evidence>
<evidence type="ECO:0000256" key="13">
    <source>
        <dbReference type="SAM" id="SignalP"/>
    </source>
</evidence>
<comment type="similarity">
    <text evidence="11 12">Belongs to the TonB-dependent receptor family.</text>
</comment>
<proteinExistence type="inferred from homology"/>
<dbReference type="InterPro" id="IPR039426">
    <property type="entry name" value="TonB-dep_rcpt-like"/>
</dbReference>
<dbReference type="GO" id="GO:0009279">
    <property type="term" value="C:cell outer membrane"/>
    <property type="evidence" value="ECO:0007669"/>
    <property type="project" value="UniProtKB-SubCell"/>
</dbReference>
<keyword evidence="10 11" id="KW-0998">Cell outer membrane</keyword>